<dbReference type="AlphaFoldDB" id="A0A160MYV9"/>
<dbReference type="EMBL" id="CP014841">
    <property type="protein sequence ID" value="AND68097.1"/>
    <property type="molecule type" value="Genomic_DNA"/>
</dbReference>
<dbReference type="PANTHER" id="PTHR34298:SF2">
    <property type="entry name" value="SEGREGATION AND CONDENSATION PROTEIN B"/>
    <property type="match status" value="1"/>
</dbReference>
<evidence type="ECO:0008006" key="8">
    <source>
        <dbReference type="Google" id="ProtNLM"/>
    </source>
</evidence>
<evidence type="ECO:0000256" key="5">
    <source>
        <dbReference type="SAM" id="MobiDB-lite"/>
    </source>
</evidence>
<protein>
    <recommendedName>
        <fullName evidence="8">Segregation and condensation protein B</fullName>
    </recommendedName>
</protein>
<dbReference type="GO" id="GO:0051301">
    <property type="term" value="P:cell division"/>
    <property type="evidence" value="ECO:0007669"/>
    <property type="project" value="UniProtKB-KW"/>
</dbReference>
<keyword evidence="4" id="KW-0131">Cell cycle</keyword>
<dbReference type="KEGG" id="dtx:ATSB10_06430"/>
<dbReference type="InterPro" id="IPR036390">
    <property type="entry name" value="WH_DNA-bd_sf"/>
</dbReference>
<organism evidence="6 7">
    <name type="scientific">Dyella thiooxydans</name>
    <dbReference type="NCBI Taxonomy" id="445710"/>
    <lineage>
        <taxon>Bacteria</taxon>
        <taxon>Pseudomonadati</taxon>
        <taxon>Pseudomonadota</taxon>
        <taxon>Gammaproteobacteria</taxon>
        <taxon>Lysobacterales</taxon>
        <taxon>Rhodanobacteraceae</taxon>
        <taxon>Dyella</taxon>
    </lineage>
</organism>
<feature type="region of interest" description="Disordered" evidence="5">
    <location>
        <begin position="216"/>
        <end position="239"/>
    </location>
</feature>
<evidence type="ECO:0000256" key="4">
    <source>
        <dbReference type="ARBA" id="ARBA00023306"/>
    </source>
</evidence>
<evidence type="ECO:0000256" key="2">
    <source>
        <dbReference type="ARBA" id="ARBA00022618"/>
    </source>
</evidence>
<dbReference type="InterPro" id="IPR005234">
    <property type="entry name" value="ScpB_csome_segregation"/>
</dbReference>
<dbReference type="Proteomes" id="UP000077255">
    <property type="component" value="Chromosome"/>
</dbReference>
<dbReference type="Gene3D" id="1.10.10.10">
    <property type="entry name" value="Winged helix-like DNA-binding domain superfamily/Winged helix DNA-binding domain"/>
    <property type="match status" value="2"/>
</dbReference>
<reference evidence="6 7" key="1">
    <citation type="submission" date="2016-02" db="EMBL/GenBank/DDBJ databases">
        <title>Complete genome sequencing and analysis of ATSB10, Dyella thiooxydans isolated from rhizosphere soil of sunflower (Helianthus annuus L.).</title>
        <authorList>
            <person name="Lee Y."/>
            <person name="Hwangbo K."/>
            <person name="Chung H."/>
            <person name="Yoo J."/>
            <person name="Kim K.Y."/>
            <person name="Sa T.M."/>
            <person name="Um Y."/>
            <person name="Madhaiyan M."/>
        </authorList>
    </citation>
    <scope>NUCLEOTIDE SEQUENCE [LARGE SCALE GENOMIC DNA]</scope>
    <source>
        <strain evidence="6 7">ATSB10</strain>
    </source>
</reference>
<dbReference type="PANTHER" id="PTHR34298">
    <property type="entry name" value="SEGREGATION AND CONDENSATION PROTEIN B"/>
    <property type="match status" value="1"/>
</dbReference>
<evidence type="ECO:0000256" key="3">
    <source>
        <dbReference type="ARBA" id="ARBA00022829"/>
    </source>
</evidence>
<dbReference type="NCBIfam" id="TIGR00281">
    <property type="entry name" value="SMC-Scp complex subunit ScpB"/>
    <property type="match status" value="1"/>
</dbReference>
<dbReference type="GO" id="GO:0051304">
    <property type="term" value="P:chromosome separation"/>
    <property type="evidence" value="ECO:0007669"/>
    <property type="project" value="InterPro"/>
</dbReference>
<keyword evidence="2" id="KW-0132">Cell division</keyword>
<evidence type="ECO:0000313" key="7">
    <source>
        <dbReference type="Proteomes" id="UP000077255"/>
    </source>
</evidence>
<accession>A0A160MYV9</accession>
<keyword evidence="7" id="KW-1185">Reference proteome</keyword>
<evidence type="ECO:0000313" key="6">
    <source>
        <dbReference type="EMBL" id="AND68097.1"/>
    </source>
</evidence>
<dbReference type="SUPFAM" id="SSF46785">
    <property type="entry name" value="Winged helix' DNA-binding domain"/>
    <property type="match status" value="2"/>
</dbReference>
<dbReference type="STRING" id="445710.ATSB10_06430"/>
<dbReference type="Pfam" id="PF04079">
    <property type="entry name" value="SMC_ScpB"/>
    <property type="match status" value="1"/>
</dbReference>
<dbReference type="PATRIC" id="fig|445710.3.peg.638"/>
<gene>
    <name evidence="6" type="ORF">ATSB10_06430</name>
</gene>
<keyword evidence="3" id="KW-0159">Chromosome partition</keyword>
<feature type="compositionally biased region" description="Basic and acidic residues" evidence="5">
    <location>
        <begin position="286"/>
        <end position="303"/>
    </location>
</feature>
<proteinExistence type="predicted"/>
<name>A0A160MYV9_9GAMM</name>
<keyword evidence="1" id="KW-0963">Cytoplasm</keyword>
<sequence length="334" mass="36566">MSDNQELAGPVRDEPLGIEQLKPIVEAALLASSNPLTMAQLVELFGEEHEVTRELVARTLESLADDCEGRGVELKEVASGFRYQVKQAVHPWLSRMWTERPSRYSRALLETLALIAYRQPITRPEIEQIRGVVVSSNIIKTLEERDWIRVVGHRDVPGRPALFGTTRAFLDYFNLKSLDQLPPLSEIRDMEDPQLRFEPEPLPARVVKDLPIDPEAEAEAAAEAAAEAGESEPSADMDETAQISVVSEPVETIDIIETVEVIETIEVVEAVEVVDEPAAETTAEADDTHETSPADAATPHDDTEAPDAPTIEPNTADEAAIPADAGDGDTDKHS</sequence>
<dbReference type="RefSeq" id="WP_236886480.1">
    <property type="nucleotide sequence ID" value="NZ_CP014841.1"/>
</dbReference>
<dbReference type="InterPro" id="IPR036388">
    <property type="entry name" value="WH-like_DNA-bd_sf"/>
</dbReference>
<feature type="compositionally biased region" description="Acidic residues" evidence="5">
    <location>
        <begin position="229"/>
        <end position="239"/>
    </location>
</feature>
<feature type="region of interest" description="Disordered" evidence="5">
    <location>
        <begin position="273"/>
        <end position="334"/>
    </location>
</feature>
<evidence type="ECO:0000256" key="1">
    <source>
        <dbReference type="ARBA" id="ARBA00022490"/>
    </source>
</evidence>
<feature type="compositionally biased region" description="Acidic residues" evidence="5">
    <location>
        <begin position="273"/>
        <end position="285"/>
    </location>
</feature>